<name>N6Y2H6_THASP</name>
<dbReference type="Proteomes" id="UP000013042">
    <property type="component" value="Unassembled WGS sequence"/>
</dbReference>
<protein>
    <recommendedName>
        <fullName evidence="1">Helicase HerA central domain-containing protein</fullName>
    </recommendedName>
</protein>
<dbReference type="PANTHER" id="PTHR42957:SF1">
    <property type="entry name" value="HELICASE MJ1565-RELATED"/>
    <property type="match status" value="1"/>
</dbReference>
<gene>
    <name evidence="2" type="ORF">C665_02452</name>
</gene>
<dbReference type="CDD" id="cd01127">
    <property type="entry name" value="TrwB_TraG_TraD_VirD4"/>
    <property type="match status" value="1"/>
</dbReference>
<dbReference type="PANTHER" id="PTHR42957">
    <property type="entry name" value="HELICASE MJ1565-RELATED"/>
    <property type="match status" value="1"/>
</dbReference>
<evidence type="ECO:0000313" key="3">
    <source>
        <dbReference type="Proteomes" id="UP000013042"/>
    </source>
</evidence>
<dbReference type="EMBL" id="AMXD01000006">
    <property type="protein sequence ID" value="ENO88371.1"/>
    <property type="molecule type" value="Genomic_DNA"/>
</dbReference>
<organism evidence="2 3">
    <name type="scientific">Thauera aminoaromatica S2</name>
    <dbReference type="NCBI Taxonomy" id="1234381"/>
    <lineage>
        <taxon>Bacteria</taxon>
        <taxon>Pseudomonadati</taxon>
        <taxon>Pseudomonadota</taxon>
        <taxon>Betaproteobacteria</taxon>
        <taxon>Rhodocyclales</taxon>
        <taxon>Zoogloeaceae</taxon>
        <taxon>Thauera</taxon>
    </lineage>
</organism>
<dbReference type="InterPro" id="IPR027417">
    <property type="entry name" value="P-loop_NTPase"/>
</dbReference>
<dbReference type="InterPro" id="IPR002789">
    <property type="entry name" value="HerA_central"/>
</dbReference>
<dbReference type="InterPro" id="IPR008571">
    <property type="entry name" value="HerA-like"/>
</dbReference>
<reference evidence="2 3" key="1">
    <citation type="submission" date="2012-09" db="EMBL/GenBank/DDBJ databases">
        <title>Draft Genome Sequences of 6 Strains from Genus Thauera.</title>
        <authorList>
            <person name="Liu B."/>
            <person name="Shapleigh J.P."/>
            <person name="Frostegard A.H."/>
        </authorList>
    </citation>
    <scope>NUCLEOTIDE SEQUENCE [LARGE SCALE GENOMIC DNA]</scope>
    <source>
        <strain evidence="2 3">S2</strain>
    </source>
</reference>
<proteinExistence type="predicted"/>
<evidence type="ECO:0000313" key="2">
    <source>
        <dbReference type="EMBL" id="ENO88371.1"/>
    </source>
</evidence>
<comment type="caution">
    <text evidence="2">The sequence shown here is derived from an EMBL/GenBank/DDBJ whole genome shotgun (WGS) entry which is preliminary data.</text>
</comment>
<feature type="domain" description="Helicase HerA central" evidence="1">
    <location>
        <begin position="161"/>
        <end position="330"/>
    </location>
</feature>
<dbReference type="RefSeq" id="WP_004299290.1">
    <property type="nucleotide sequence ID" value="NZ_AMXD01000006.1"/>
</dbReference>
<sequence length="667" mass="74451">MTTDDRRRAIGKVVSVAADRLVVELHGGTANFTVVGFDDVHYVARLGSFVVMPAQAEYVVAEVVGLREKDAPSSRSAQGESTELDKAGSAKYLDLVPVGMLPQRRDGAFRFGVSTFPSLYADALYVLDEELDRIFEVQSATEIVPPPMGNGEATRYNALSIGTSVVFQDYAVKVRVDEFFGGHSAVLGNTGSGKSCTVATLLQSLFEKRDEFFARGATFLLLDVNGEYRSAFSELPQSVKRRYLKLEADPSSPAAAPADAAETTAVFRLPHWFMTVEEWELLLRASERTQQPVLRSALGLVTLFSAEGGNQEALEKLKNHILAKCLLYVLNSADSPAAKADRVTALLSSFETAALTLKAAKPLLGLNFGTMPELQRLIQMFEAQLDEDVTVPNYSNKSFRFEDLEQAFDLALLYEEAHGNMQIRDYCSQMITRFKWIRERDEFAFLRVPPEQLQEHERNVAQFVERCIGLSRLDGKFQKSAQVIVLDMNEAGDEVVEVASAVIARLIFDRLRRAEPRNQTPINLVLEEAHRYVAERSSGYAIDASRIFQRIAKEGRKYGLFLMVASQRPSELSKTVLSQCSNFVVHRIQNPDDLQHIRQMTPFVSDSVMKRLPSLPKQHALIFGNAVNLPTTFKVRDVKPKPKSDDAAIRELWFRPAGKEAELQVPE</sequence>
<dbReference type="Pfam" id="PF01935">
    <property type="entry name" value="DUF87"/>
    <property type="match status" value="1"/>
</dbReference>
<dbReference type="AlphaFoldDB" id="N6Y2H6"/>
<evidence type="ECO:0000259" key="1">
    <source>
        <dbReference type="Pfam" id="PF01935"/>
    </source>
</evidence>
<dbReference type="SUPFAM" id="SSF52540">
    <property type="entry name" value="P-loop containing nucleoside triphosphate hydrolases"/>
    <property type="match status" value="1"/>
</dbReference>
<accession>N6Y2H6</accession>
<dbReference type="Gene3D" id="3.40.50.300">
    <property type="entry name" value="P-loop containing nucleotide triphosphate hydrolases"/>
    <property type="match status" value="2"/>
</dbReference>